<evidence type="ECO:0000313" key="2">
    <source>
        <dbReference type="Proteomes" id="UP000062043"/>
    </source>
</evidence>
<dbReference type="RefSeq" id="WP_062371936.1">
    <property type="nucleotide sequence ID" value="NZ_CP007140.1"/>
</dbReference>
<evidence type="ECO:0008006" key="3">
    <source>
        <dbReference type="Google" id="ProtNLM"/>
    </source>
</evidence>
<dbReference type="OrthoDB" id="85476at2157"/>
<dbReference type="PATRIC" id="fig|1432656.3.peg.1248"/>
<dbReference type="AlphaFoldDB" id="A0A0X1KKS6"/>
<dbReference type="Proteomes" id="UP000062043">
    <property type="component" value="Chromosome"/>
</dbReference>
<dbReference type="KEGG" id="tgy:X802_06435"/>
<dbReference type="Pfam" id="PF06510">
    <property type="entry name" value="DUF1102"/>
    <property type="match status" value="1"/>
</dbReference>
<dbReference type="STRING" id="1432656.X802_06435"/>
<dbReference type="InterPro" id="IPR009482">
    <property type="entry name" value="DUF1102"/>
</dbReference>
<protein>
    <recommendedName>
        <fullName evidence="3">DUF1102 domain-containing protein</fullName>
    </recommendedName>
</protein>
<dbReference type="EMBL" id="CP007140">
    <property type="protein sequence ID" value="AJC71835.1"/>
    <property type="molecule type" value="Genomic_DNA"/>
</dbReference>
<organism evidence="1 2">
    <name type="scientific">Thermococcus guaymasensis DSM 11113</name>
    <dbReference type="NCBI Taxonomy" id="1432656"/>
    <lineage>
        <taxon>Archaea</taxon>
        <taxon>Methanobacteriati</taxon>
        <taxon>Methanobacteriota</taxon>
        <taxon>Thermococci</taxon>
        <taxon>Thermococcales</taxon>
        <taxon>Thermococcaceae</taxon>
        <taxon>Thermococcus</taxon>
    </lineage>
</organism>
<gene>
    <name evidence="1" type="ORF">X802_06435</name>
</gene>
<name>A0A0X1KKS6_9EURY</name>
<accession>A0A0X1KKS6</accession>
<dbReference type="GeneID" id="27135292"/>
<reference evidence="1 2" key="1">
    <citation type="submission" date="2014-01" db="EMBL/GenBank/DDBJ databases">
        <title>Genome sequencing of Thermococcus guaymasensis.</title>
        <authorList>
            <person name="Zhang X."/>
            <person name="Alvare G."/>
            <person name="Fristensky B."/>
            <person name="Chen L."/>
            <person name="Suen T."/>
            <person name="Chen Q."/>
            <person name="Ma K."/>
        </authorList>
    </citation>
    <scope>NUCLEOTIDE SEQUENCE [LARGE SCALE GENOMIC DNA]</scope>
    <source>
        <strain evidence="1 2">DSM 11113</strain>
    </source>
</reference>
<keyword evidence="2" id="KW-1185">Reference proteome</keyword>
<sequence length="201" mass="21656">MRKNIALGVFGLLVAFGLVFGAGANFRDYNADRSVHWDIVSDDNELIDLTPIQPYAYLNDGGVLVVDISPDNPNYPGYGKGLSPNSEYNFDEVFEVSNDLWEDNMTIVVRITNANTAIQFYGADHNIHDASTGAVVYASDMAKNDVCFVIGSGEAVKVGMDFTVGNSLPGDSESSSIHIQAWRLGTEPSDLVGKCGQPVSP</sequence>
<proteinExistence type="predicted"/>
<evidence type="ECO:0000313" key="1">
    <source>
        <dbReference type="EMBL" id="AJC71835.1"/>
    </source>
</evidence>